<sequence>MKKILFFGAIFCFQSIFSQVTMAGNKLVKDGQSYKFSQYQQVFTNPVASDYFKQGRSNKTAGDVISSIGGFGMGLSLGLILSTPKEQSVSTPFGSATVETDNSARWTVFGLSAGIALVSIPFYVGAKKNFNKAIETENGESTAFEPYFKLESAGNGLALSYHF</sequence>
<evidence type="ECO:0000313" key="4">
    <source>
        <dbReference type="Proteomes" id="UP000594195"/>
    </source>
</evidence>
<dbReference type="KEGG" id="kfa:Q73A0000_11950"/>
<dbReference type="EMBL" id="CP040442">
    <property type="protein sequence ID" value="QOW11022.1"/>
    <property type="molecule type" value="Genomic_DNA"/>
</dbReference>
<evidence type="ECO:0000313" key="3">
    <source>
        <dbReference type="EMBL" id="QOW11022.1"/>
    </source>
</evidence>
<keyword evidence="1" id="KW-0472">Membrane</keyword>
<feature type="chain" id="PRO_5032958430" description="Outer membrane protein beta-barrel domain-containing protein" evidence="2">
    <location>
        <begin position="24"/>
        <end position="163"/>
    </location>
</feature>
<evidence type="ECO:0000256" key="2">
    <source>
        <dbReference type="SAM" id="SignalP"/>
    </source>
</evidence>
<keyword evidence="4" id="KW-1185">Reference proteome</keyword>
<evidence type="ECO:0000256" key="1">
    <source>
        <dbReference type="SAM" id="Phobius"/>
    </source>
</evidence>
<feature type="signal peptide" evidence="2">
    <location>
        <begin position="1"/>
        <end position="23"/>
    </location>
</feature>
<dbReference type="Proteomes" id="UP000594195">
    <property type="component" value="Chromosome"/>
</dbReference>
<reference evidence="3 4" key="1">
    <citation type="submission" date="2019-05" db="EMBL/GenBank/DDBJ databases">
        <title>Chryseobacterium sp. isolated from King George Island, maritime Antarctica.</title>
        <authorList>
            <person name="Peng X."/>
        </authorList>
    </citation>
    <scope>NUCLEOTIDE SEQUENCE [LARGE SCALE GENOMIC DNA]</scope>
    <source>
        <strain evidence="3 4">7-3A</strain>
    </source>
</reference>
<keyword evidence="2" id="KW-0732">Signal</keyword>
<name>A0A7M2YC48_9FLAO</name>
<accession>A0A7M2YC48</accession>
<proteinExistence type="predicted"/>
<organism evidence="3 4">
    <name type="scientific">Kaistella flava</name>
    <name type="common">ex Peng et al. 2021</name>
    <dbReference type="NCBI Taxonomy" id="2038776"/>
    <lineage>
        <taxon>Bacteria</taxon>
        <taxon>Pseudomonadati</taxon>
        <taxon>Bacteroidota</taxon>
        <taxon>Flavobacteriia</taxon>
        <taxon>Flavobacteriales</taxon>
        <taxon>Weeksellaceae</taxon>
        <taxon>Chryseobacterium group</taxon>
        <taxon>Kaistella</taxon>
    </lineage>
</organism>
<dbReference type="AlphaFoldDB" id="A0A7M2YC48"/>
<gene>
    <name evidence="3" type="ORF">Q73A0000_11950</name>
</gene>
<keyword evidence="1" id="KW-0812">Transmembrane</keyword>
<dbReference type="RefSeq" id="WP_193811190.1">
    <property type="nucleotide sequence ID" value="NZ_CP040442.1"/>
</dbReference>
<keyword evidence="1" id="KW-1133">Transmembrane helix</keyword>
<feature type="transmembrane region" description="Helical" evidence="1">
    <location>
        <begin position="106"/>
        <end position="124"/>
    </location>
</feature>
<evidence type="ECO:0008006" key="5">
    <source>
        <dbReference type="Google" id="ProtNLM"/>
    </source>
</evidence>
<protein>
    <recommendedName>
        <fullName evidence="5">Outer membrane protein beta-barrel domain-containing protein</fullName>
    </recommendedName>
</protein>